<evidence type="ECO:0000259" key="2">
    <source>
        <dbReference type="Pfam" id="PF13579"/>
    </source>
</evidence>
<comment type="caution">
    <text evidence="3">The sequence shown here is derived from an EMBL/GenBank/DDBJ whole genome shotgun (WGS) entry which is preliminary data.</text>
</comment>
<dbReference type="OrthoDB" id="7527790at2"/>
<name>A0A2W7MNY4_9RHOB</name>
<proteinExistence type="predicted"/>
<dbReference type="Gene3D" id="3.40.50.2000">
    <property type="entry name" value="Glycogen Phosphorylase B"/>
    <property type="match status" value="2"/>
</dbReference>
<reference evidence="3 4" key="1">
    <citation type="submission" date="2018-06" db="EMBL/GenBank/DDBJ databases">
        <title>Genomic Encyclopedia of Archaeal and Bacterial Type Strains, Phase II (KMG-II): from individual species to whole genera.</title>
        <authorList>
            <person name="Goeker M."/>
        </authorList>
    </citation>
    <scope>NUCLEOTIDE SEQUENCE [LARGE SCALE GENOMIC DNA]</scope>
    <source>
        <strain evidence="3 4">DSM 22009</strain>
    </source>
</reference>
<evidence type="ECO:0000259" key="1">
    <source>
        <dbReference type="Pfam" id="PF00534"/>
    </source>
</evidence>
<evidence type="ECO:0000313" key="3">
    <source>
        <dbReference type="EMBL" id="PZX09975.1"/>
    </source>
</evidence>
<dbReference type="InterPro" id="IPR028098">
    <property type="entry name" value="Glyco_trans_4-like_N"/>
</dbReference>
<keyword evidence="4" id="KW-1185">Reference proteome</keyword>
<dbReference type="PANTHER" id="PTHR12526">
    <property type="entry name" value="GLYCOSYLTRANSFERASE"/>
    <property type="match status" value="1"/>
</dbReference>
<dbReference type="AlphaFoldDB" id="A0A2W7MNY4"/>
<dbReference type="GO" id="GO:0016757">
    <property type="term" value="F:glycosyltransferase activity"/>
    <property type="evidence" value="ECO:0007669"/>
    <property type="project" value="InterPro"/>
</dbReference>
<sequence>MAKLHVVHVITRLLRAGSEENVIATCLGQAALGHRVTLVFGREHDPAYLDTLSDRISLECVKSLVHPVDPIHDIRAVREMMRLFRALAPDIVHTHQSKAGIVGRLAAYRAKVPGIVHGVHIAPFLNVGPSKRYLYLTAERMMARLTDAFVDVSGGMRETYLAAGIGTAANHHVVYSGMPLKAFTEAAPPQNWRELAGVAADAPKPPIVLMLAALEPRKRHCELIRVFGRIVDRFPEIRLLCAGEGPALPDVEAAIRRAGLEKNVRLLGFHPEPGRLVALADLCLLTSMREGLPRVVVQALAGGKPVIVTRVAGIEEIVEHGVSGLITDPDDLEDTARAILDVMADPVLYQKLRDGAKARDVSGWSSEALVEGTEKVYATLADRRATATA</sequence>
<dbReference type="EMBL" id="QKZL01000056">
    <property type="protein sequence ID" value="PZX09975.1"/>
    <property type="molecule type" value="Genomic_DNA"/>
</dbReference>
<feature type="domain" description="Glycosyl transferase family 1" evidence="1">
    <location>
        <begin position="203"/>
        <end position="358"/>
    </location>
</feature>
<dbReference type="SUPFAM" id="SSF53756">
    <property type="entry name" value="UDP-Glycosyltransferase/glycogen phosphorylase"/>
    <property type="match status" value="1"/>
</dbReference>
<evidence type="ECO:0000313" key="4">
    <source>
        <dbReference type="Proteomes" id="UP000248916"/>
    </source>
</evidence>
<dbReference type="PANTHER" id="PTHR12526:SF630">
    <property type="entry name" value="GLYCOSYLTRANSFERASE"/>
    <property type="match status" value="1"/>
</dbReference>
<gene>
    <name evidence="3" type="ORF">LX81_04332</name>
</gene>
<dbReference type="Pfam" id="PF00534">
    <property type="entry name" value="Glycos_transf_1"/>
    <property type="match status" value="1"/>
</dbReference>
<accession>A0A2W7MNY4</accession>
<keyword evidence="3" id="KW-0808">Transferase</keyword>
<dbReference type="InterPro" id="IPR001296">
    <property type="entry name" value="Glyco_trans_1"/>
</dbReference>
<dbReference type="Proteomes" id="UP000248916">
    <property type="component" value="Unassembled WGS sequence"/>
</dbReference>
<feature type="domain" description="Glycosyltransferase subfamily 4-like N-terminal" evidence="2">
    <location>
        <begin position="26"/>
        <end position="175"/>
    </location>
</feature>
<organism evidence="3 4">
    <name type="scientific">Palleronia aestuarii</name>
    <dbReference type="NCBI Taxonomy" id="568105"/>
    <lineage>
        <taxon>Bacteria</taxon>
        <taxon>Pseudomonadati</taxon>
        <taxon>Pseudomonadota</taxon>
        <taxon>Alphaproteobacteria</taxon>
        <taxon>Rhodobacterales</taxon>
        <taxon>Roseobacteraceae</taxon>
        <taxon>Palleronia</taxon>
    </lineage>
</organism>
<protein>
    <submittedName>
        <fullName evidence="3">Glycosyltransferase involved in cell wall biosynthesis</fullName>
    </submittedName>
</protein>
<dbReference type="Pfam" id="PF13579">
    <property type="entry name" value="Glyco_trans_4_4"/>
    <property type="match status" value="1"/>
</dbReference>